<dbReference type="Proteomes" id="UP000179920">
    <property type="component" value="Chromosome XIII"/>
</dbReference>
<reference evidence="4" key="1">
    <citation type="submission" date="2016-04" db="EMBL/GenBank/DDBJ databases">
        <authorList>
            <person name="Guldener U."/>
            <person name="Guldener U."/>
        </authorList>
    </citation>
    <scope>NUCLEOTIDE SEQUENCE [LARGE SCALE GENOMIC DNA]</scope>
    <source>
        <strain evidence="4">UB2112</strain>
    </source>
</reference>
<feature type="chain" id="PRO_5009664676" evidence="2">
    <location>
        <begin position="19"/>
        <end position="196"/>
    </location>
</feature>
<proteinExistence type="predicted"/>
<keyword evidence="2" id="KW-0732">Signal</keyword>
<evidence type="ECO:0000313" key="3">
    <source>
        <dbReference type="EMBL" id="SAM84333.1"/>
    </source>
</evidence>
<evidence type="ECO:0000256" key="2">
    <source>
        <dbReference type="SAM" id="SignalP"/>
    </source>
</evidence>
<protein>
    <submittedName>
        <fullName evidence="3">Uncharacterized protein</fullName>
    </submittedName>
</protein>
<evidence type="ECO:0000313" key="4">
    <source>
        <dbReference type="Proteomes" id="UP000179920"/>
    </source>
</evidence>
<feature type="signal peptide" evidence="2">
    <location>
        <begin position="1"/>
        <end position="18"/>
    </location>
</feature>
<feature type="region of interest" description="Disordered" evidence="1">
    <location>
        <begin position="170"/>
        <end position="196"/>
    </location>
</feature>
<dbReference type="AlphaFoldDB" id="A0A1K0H8P0"/>
<dbReference type="EMBL" id="LT558129">
    <property type="protein sequence ID" value="SAM84333.1"/>
    <property type="molecule type" value="Genomic_DNA"/>
</dbReference>
<name>A0A1K0H8P0_9BASI</name>
<evidence type="ECO:0000256" key="1">
    <source>
        <dbReference type="SAM" id="MobiDB-lite"/>
    </source>
</evidence>
<accession>A0A1K0H8P0</accession>
<gene>
    <name evidence="3" type="ORF">UBRO_20828</name>
</gene>
<organism evidence="3 4">
    <name type="scientific">Ustilago bromivora</name>
    <dbReference type="NCBI Taxonomy" id="307758"/>
    <lineage>
        <taxon>Eukaryota</taxon>
        <taxon>Fungi</taxon>
        <taxon>Dikarya</taxon>
        <taxon>Basidiomycota</taxon>
        <taxon>Ustilaginomycotina</taxon>
        <taxon>Ustilaginomycetes</taxon>
        <taxon>Ustilaginales</taxon>
        <taxon>Ustilaginaceae</taxon>
        <taxon>Ustilago</taxon>
    </lineage>
</organism>
<sequence>MPVLRNALLCSCCASTSANSLCPVRIPLPRIAVVLEQMLGLLEGHRCWTIAYASESDLLGASSATSIGRWKQQLGYDLLVWKLSQARFERRSYSVMTPDRAATVLLAREQSTRVWPWLDCYVTRVSALHNTILCAIMLRPVRSRIRREEGSKSRRRADSLVACRVRKSKTGLKGGGTWPDVQKPQPGTAPRVVFKR</sequence>